<protein>
    <recommendedName>
        <fullName evidence="8">tRNA-specific adenosine deaminase</fullName>
        <ecNumber evidence="8">3.5.4.33</ecNumber>
    </recommendedName>
</protein>
<evidence type="ECO:0000256" key="2">
    <source>
        <dbReference type="ARBA" id="ARBA00011738"/>
    </source>
</evidence>
<feature type="binding site" evidence="8">
    <location>
        <position position="88"/>
    </location>
    <ligand>
        <name>Zn(2+)</name>
        <dbReference type="ChEBI" id="CHEBI:29105"/>
        <note>catalytic</note>
    </ligand>
</feature>
<evidence type="ECO:0000256" key="4">
    <source>
        <dbReference type="ARBA" id="ARBA00022723"/>
    </source>
</evidence>
<evidence type="ECO:0000256" key="1">
    <source>
        <dbReference type="ARBA" id="ARBA00010669"/>
    </source>
</evidence>
<keyword evidence="4 8" id="KW-0479">Metal-binding</keyword>
<evidence type="ECO:0000313" key="10">
    <source>
        <dbReference type="EMBL" id="XCS43472.1"/>
    </source>
</evidence>
<dbReference type="HAMAP" id="MF_00972">
    <property type="entry name" value="tRNA_aden_deaminase"/>
    <property type="match status" value="1"/>
</dbReference>
<evidence type="ECO:0000256" key="5">
    <source>
        <dbReference type="ARBA" id="ARBA00022801"/>
    </source>
</evidence>
<dbReference type="CDD" id="cd01285">
    <property type="entry name" value="nucleoside_deaminase"/>
    <property type="match status" value="1"/>
</dbReference>
<dbReference type="AlphaFoldDB" id="A0AAU8NKF3"/>
<comment type="catalytic activity">
    <reaction evidence="7 8">
        <text>adenosine(34) in tRNA + H2O + H(+) = inosine(34) in tRNA + NH4(+)</text>
        <dbReference type="Rhea" id="RHEA:43168"/>
        <dbReference type="Rhea" id="RHEA-COMP:10373"/>
        <dbReference type="Rhea" id="RHEA-COMP:10374"/>
        <dbReference type="ChEBI" id="CHEBI:15377"/>
        <dbReference type="ChEBI" id="CHEBI:15378"/>
        <dbReference type="ChEBI" id="CHEBI:28938"/>
        <dbReference type="ChEBI" id="CHEBI:74411"/>
        <dbReference type="ChEBI" id="CHEBI:82852"/>
        <dbReference type="EC" id="3.5.4.33"/>
    </reaction>
</comment>
<dbReference type="PANTHER" id="PTHR11079">
    <property type="entry name" value="CYTOSINE DEAMINASE FAMILY MEMBER"/>
    <property type="match status" value="1"/>
</dbReference>
<feature type="binding site" evidence="8">
    <location>
        <position position="91"/>
    </location>
    <ligand>
        <name>Zn(2+)</name>
        <dbReference type="ChEBI" id="CHEBI:29105"/>
        <note>catalytic</note>
    </ligand>
</feature>
<dbReference type="InterPro" id="IPR028883">
    <property type="entry name" value="tRNA_aden_deaminase"/>
</dbReference>
<sequence>MTLRAREYVSLMQEALRLAKRASDCGEVPVGAVVVDGSGVIIGRGSNLREKDADPLSHAEILAIRQAAAYAKSWNLSDCTLVVTLEPCPMCAGAILQTHISRVVFGAWDSKLGACGSVWDILRDPHIGSHPQVFGSVCESQCVQLLRNFFENHR</sequence>
<dbReference type="Pfam" id="PF00383">
    <property type="entry name" value="dCMP_cyt_deam_1"/>
    <property type="match status" value="1"/>
</dbReference>
<evidence type="ECO:0000256" key="3">
    <source>
        <dbReference type="ARBA" id="ARBA00022694"/>
    </source>
</evidence>
<comment type="cofactor">
    <cofactor evidence="8">
        <name>Zn(2+)</name>
        <dbReference type="ChEBI" id="CHEBI:29105"/>
    </cofactor>
    <text evidence="8">Binds 1 zinc ion per subunit.</text>
</comment>
<dbReference type="EMBL" id="CP160091">
    <property type="protein sequence ID" value="XCS43472.1"/>
    <property type="molecule type" value="Genomic_DNA"/>
</dbReference>
<accession>A0AAU8NKF3</accession>
<reference evidence="10" key="1">
    <citation type="submission" date="2024-06" db="EMBL/GenBank/DDBJ databases">
        <title>Vaginal Lactobacillus fatty acid response mechanisms reveal a metabolite-targeted strategy for bacterial vaginosis treatment.</title>
        <authorList>
            <person name="Zhu M."/>
            <person name="Blainey P.C."/>
            <person name="Bloom S.M."/>
            <person name="Kwon D.S."/>
        </authorList>
    </citation>
    <scope>NUCLEOTIDE SEQUENCE</scope>
    <source>
        <strain evidence="10">0809_588_1_1_BHK4</strain>
    </source>
</reference>
<proteinExistence type="inferred from homology"/>
<dbReference type="GO" id="GO:0008270">
    <property type="term" value="F:zinc ion binding"/>
    <property type="evidence" value="ECO:0007669"/>
    <property type="project" value="UniProtKB-UniRule"/>
</dbReference>
<gene>
    <name evidence="8" type="primary">tadA</name>
    <name evidence="10" type="ORF">ABZU02_05855</name>
</gene>
<keyword evidence="6 8" id="KW-0862">Zinc</keyword>
<dbReference type="GO" id="GO:0002100">
    <property type="term" value="P:tRNA wobble adenosine to inosine editing"/>
    <property type="evidence" value="ECO:0007669"/>
    <property type="project" value="UniProtKB-UniRule"/>
</dbReference>
<evidence type="ECO:0000256" key="7">
    <source>
        <dbReference type="ARBA" id="ARBA00048045"/>
    </source>
</evidence>
<feature type="active site" description="Proton donor" evidence="8">
    <location>
        <position position="60"/>
    </location>
</feature>
<organism evidence="10">
    <name type="scientific">Gardnerella piotii</name>
    <dbReference type="NCBI Taxonomy" id="2792977"/>
    <lineage>
        <taxon>Bacteria</taxon>
        <taxon>Bacillati</taxon>
        <taxon>Actinomycetota</taxon>
        <taxon>Actinomycetes</taxon>
        <taxon>Bifidobacteriales</taxon>
        <taxon>Bifidobacteriaceae</taxon>
        <taxon>Gardnerella</taxon>
    </lineage>
</organism>
<feature type="binding site" evidence="8">
    <location>
        <position position="58"/>
    </location>
    <ligand>
        <name>Zn(2+)</name>
        <dbReference type="ChEBI" id="CHEBI:29105"/>
        <note>catalytic</note>
    </ligand>
</feature>
<keyword evidence="3 8" id="KW-0819">tRNA processing</keyword>
<dbReference type="GO" id="GO:0052717">
    <property type="term" value="F:tRNA-specific adenosine-34 deaminase activity"/>
    <property type="evidence" value="ECO:0007669"/>
    <property type="project" value="UniProtKB-UniRule"/>
</dbReference>
<evidence type="ECO:0000259" key="9">
    <source>
        <dbReference type="PROSITE" id="PS51747"/>
    </source>
</evidence>
<dbReference type="InterPro" id="IPR016193">
    <property type="entry name" value="Cytidine_deaminase-like"/>
</dbReference>
<dbReference type="SUPFAM" id="SSF53927">
    <property type="entry name" value="Cytidine deaminase-like"/>
    <property type="match status" value="1"/>
</dbReference>
<feature type="domain" description="CMP/dCMP-type deaminase" evidence="9">
    <location>
        <begin position="6"/>
        <end position="119"/>
    </location>
</feature>
<comment type="subunit">
    <text evidence="2 8">Homodimer.</text>
</comment>
<dbReference type="Gene3D" id="3.40.140.10">
    <property type="entry name" value="Cytidine Deaminase, domain 2"/>
    <property type="match status" value="1"/>
</dbReference>
<evidence type="ECO:0000256" key="8">
    <source>
        <dbReference type="HAMAP-Rule" id="MF_00972"/>
    </source>
</evidence>
<dbReference type="PANTHER" id="PTHR11079:SF202">
    <property type="entry name" value="TRNA-SPECIFIC ADENOSINE DEAMINASE"/>
    <property type="match status" value="1"/>
</dbReference>
<dbReference type="PROSITE" id="PS51747">
    <property type="entry name" value="CYT_DCMP_DEAMINASES_2"/>
    <property type="match status" value="1"/>
</dbReference>
<keyword evidence="5 8" id="KW-0378">Hydrolase</keyword>
<comment type="function">
    <text evidence="8">Catalyzes the deamination of adenosine to inosine at the wobble position 34 of tRNA(Arg2).</text>
</comment>
<dbReference type="PROSITE" id="PS00903">
    <property type="entry name" value="CYT_DCMP_DEAMINASES_1"/>
    <property type="match status" value="1"/>
</dbReference>
<dbReference type="InterPro" id="IPR002125">
    <property type="entry name" value="CMP_dCMP_dom"/>
</dbReference>
<evidence type="ECO:0000256" key="6">
    <source>
        <dbReference type="ARBA" id="ARBA00022833"/>
    </source>
</evidence>
<comment type="similarity">
    <text evidence="1">Belongs to the cytidine and deoxycytidylate deaminase family. ADAT2 subfamily.</text>
</comment>
<dbReference type="InterPro" id="IPR016192">
    <property type="entry name" value="APOBEC/CMP_deaminase_Zn-bd"/>
</dbReference>
<dbReference type="EC" id="3.5.4.33" evidence="8"/>
<name>A0AAU8NKF3_9BIFI</name>